<evidence type="ECO:0000313" key="5">
    <source>
        <dbReference type="Proteomes" id="UP001499852"/>
    </source>
</evidence>
<dbReference type="Proteomes" id="UP001499852">
    <property type="component" value="Unassembled WGS sequence"/>
</dbReference>
<keyword evidence="2" id="KW-1133">Transmembrane helix</keyword>
<evidence type="ECO:0000256" key="2">
    <source>
        <dbReference type="SAM" id="Phobius"/>
    </source>
</evidence>
<keyword evidence="2" id="KW-0812">Transmembrane</keyword>
<proteinExistence type="predicted"/>
<accession>A0ABP9PI67</accession>
<dbReference type="PROSITE" id="PS52015">
    <property type="entry name" value="TONB_CTD"/>
    <property type="match status" value="1"/>
</dbReference>
<feature type="transmembrane region" description="Helical" evidence="2">
    <location>
        <begin position="42"/>
        <end position="61"/>
    </location>
</feature>
<evidence type="ECO:0000259" key="3">
    <source>
        <dbReference type="PROSITE" id="PS52015"/>
    </source>
</evidence>
<keyword evidence="5" id="KW-1185">Reference proteome</keyword>
<reference evidence="5" key="1">
    <citation type="journal article" date="2019" name="Int. J. Syst. Evol. Microbiol.">
        <title>The Global Catalogue of Microorganisms (GCM) 10K type strain sequencing project: providing services to taxonomists for standard genome sequencing and annotation.</title>
        <authorList>
            <consortium name="The Broad Institute Genomics Platform"/>
            <consortium name="The Broad Institute Genome Sequencing Center for Infectious Disease"/>
            <person name="Wu L."/>
            <person name="Ma J."/>
        </authorList>
    </citation>
    <scope>NUCLEOTIDE SEQUENCE [LARGE SCALE GENOMIC DNA]</scope>
    <source>
        <strain evidence="5">JCM 18053</strain>
    </source>
</reference>
<name>A0ABP9PI67_9BACT</name>
<organism evidence="4 5">
    <name type="scientific">Prosthecobacter algae</name>
    <dbReference type="NCBI Taxonomy" id="1144682"/>
    <lineage>
        <taxon>Bacteria</taxon>
        <taxon>Pseudomonadati</taxon>
        <taxon>Verrucomicrobiota</taxon>
        <taxon>Verrucomicrobiia</taxon>
        <taxon>Verrucomicrobiales</taxon>
        <taxon>Verrucomicrobiaceae</taxon>
        <taxon>Prosthecobacter</taxon>
    </lineage>
</organism>
<feature type="compositionally biased region" description="Low complexity" evidence="1">
    <location>
        <begin position="166"/>
        <end position="184"/>
    </location>
</feature>
<sequence>MSNLAYLGSASMSLPTQAGPKVQARPAGGWQIRRQEESLSGLSWLVAISGLFLVIGVSGLLRFQEFEPITFSGRAGLGAVESESTDVSMAELLADTETLQENPTETPVEETLEVPVPVEVPLEMQEVPELTEALVPEDVFTIPAAPKIEVALKPVDPAAPKPKPKPMAAKPRSSRAASTVTTTGGTEGSGGGGGGSGRTGSGAGKGKVPTPPYPSGARSRKVSGTLTFSLKVSPAGKVEYAAVVSSNCINGGFTASEQSQIASYICRNWFLPGRMGTLSLPVRFQLR</sequence>
<evidence type="ECO:0000313" key="4">
    <source>
        <dbReference type="EMBL" id="GAA5147016.1"/>
    </source>
</evidence>
<keyword evidence="2" id="KW-0472">Membrane</keyword>
<feature type="domain" description="TonB C-terminal" evidence="3">
    <location>
        <begin position="198"/>
        <end position="287"/>
    </location>
</feature>
<dbReference type="EMBL" id="BAABIA010000009">
    <property type="protein sequence ID" value="GAA5147016.1"/>
    <property type="molecule type" value="Genomic_DNA"/>
</dbReference>
<comment type="caution">
    <text evidence="4">The sequence shown here is derived from an EMBL/GenBank/DDBJ whole genome shotgun (WGS) entry which is preliminary data.</text>
</comment>
<dbReference type="RefSeq" id="WP_345738282.1">
    <property type="nucleotide sequence ID" value="NZ_BAABIA010000009.1"/>
</dbReference>
<dbReference type="InterPro" id="IPR037682">
    <property type="entry name" value="TonB_C"/>
</dbReference>
<feature type="compositionally biased region" description="Gly residues" evidence="1">
    <location>
        <begin position="185"/>
        <end position="205"/>
    </location>
</feature>
<gene>
    <name evidence="4" type="ORF">GCM10023213_41040</name>
</gene>
<dbReference type="Gene3D" id="3.30.2420.10">
    <property type="entry name" value="TonB"/>
    <property type="match status" value="1"/>
</dbReference>
<feature type="region of interest" description="Disordered" evidence="1">
    <location>
        <begin position="155"/>
        <end position="220"/>
    </location>
</feature>
<evidence type="ECO:0000256" key="1">
    <source>
        <dbReference type="SAM" id="MobiDB-lite"/>
    </source>
</evidence>
<protein>
    <recommendedName>
        <fullName evidence="3">TonB C-terminal domain-containing protein</fullName>
    </recommendedName>
</protein>